<dbReference type="FunFam" id="3.30.200.20:FF:000910">
    <property type="entry name" value="Cysteine-rich receptor-like protein kinase 11"/>
    <property type="match status" value="1"/>
</dbReference>
<keyword evidence="26" id="KW-1185">Reference proteome</keyword>
<comment type="caution">
    <text evidence="19">Lacks conserved residue(s) required for the propagation of feature annotation.</text>
</comment>
<keyword evidence="16" id="KW-0325">Glycoprotein</keyword>
<evidence type="ECO:0000256" key="18">
    <source>
        <dbReference type="ARBA" id="ARBA00048679"/>
    </source>
</evidence>
<dbReference type="PROSITE" id="PS50948">
    <property type="entry name" value="PAN"/>
    <property type="match status" value="1"/>
</dbReference>
<dbReference type="GO" id="GO:0031625">
    <property type="term" value="F:ubiquitin protein ligase binding"/>
    <property type="evidence" value="ECO:0007669"/>
    <property type="project" value="UniProtKB-ARBA"/>
</dbReference>
<organism evidence="25 26">
    <name type="scientific">Cocos nucifera</name>
    <name type="common">Coconut palm</name>
    <dbReference type="NCBI Taxonomy" id="13894"/>
    <lineage>
        <taxon>Eukaryota</taxon>
        <taxon>Viridiplantae</taxon>
        <taxon>Streptophyta</taxon>
        <taxon>Embryophyta</taxon>
        <taxon>Tracheophyta</taxon>
        <taxon>Spermatophyta</taxon>
        <taxon>Magnoliopsida</taxon>
        <taxon>Liliopsida</taxon>
        <taxon>Arecaceae</taxon>
        <taxon>Arecoideae</taxon>
        <taxon>Cocoseae</taxon>
        <taxon>Attaleinae</taxon>
        <taxon>Cocos</taxon>
    </lineage>
</organism>
<evidence type="ECO:0000256" key="2">
    <source>
        <dbReference type="ARBA" id="ARBA00008536"/>
    </source>
</evidence>
<feature type="domain" description="Protein kinase" evidence="21">
    <location>
        <begin position="412"/>
        <end position="627"/>
    </location>
</feature>
<sequence length="627" mass="69883">MGFNFRYPSIILSYLLIFSGSPSLFSHATDTLTHGQSISDGQTLRSAGDIFELGFFSPGSSKYRYVGIWYQSISTQSVVWVANREAPLKNSSGNFTIGSDGNLLVLDGGGSIIWSSNLSAASNISTAQLLDSGDLVLRSGSGTVLWESFHDPTDTFLPGMKISLDTKTGKRQIFTSWRSPDDPSAGNYSLGLDPLGSAQVFMWEGTVPRWRSGQWNGQVFTGTTMRSLYIYGFKLVNDLNQGIMYFTFTQFNSSLLRFVLQWNGVENCTILVEGTREWDTVWAEPTNECEIYGKCGIYGMCNDGDTPICSCLKGFEPSSSEEWSKGNWSGGCVRRTLLDCRLNRSGDRFFRVAGVKLPDRSAWASTVLNEAACETACLNNCSCKAYSFDSGMGCMIWVHDLIDIYQYPEGDNDLYVKLAGSELGLMDECRHEGMLPGGQEIAVKRLSRSSGQGLEEFKNEVVLIAKLQHRNLVRLLGYCIQGEEKILIYEYMPNGSLDAFLFRPAEQASLDWRTRFKIIEGIARGLLYLHRDSRLRIVHRDLKASNILLDEDMNPKISDFGMARIFGGDQNQANTNRVVGTLGYMSPEYAMEGFFSVKSDVYSFGILVLEIVTGRRNNSFHRVAIVE</sequence>
<dbReference type="PANTHER" id="PTHR32444">
    <property type="entry name" value="BULB-TYPE LECTIN DOMAIN-CONTAINING PROTEIN"/>
    <property type="match status" value="1"/>
</dbReference>
<evidence type="ECO:0000256" key="5">
    <source>
        <dbReference type="ARBA" id="ARBA00022475"/>
    </source>
</evidence>
<dbReference type="EMBL" id="CM017877">
    <property type="protein sequence ID" value="KAG1347224.1"/>
    <property type="molecule type" value="Genomic_DNA"/>
</dbReference>
<feature type="domain" description="Apple" evidence="24">
    <location>
        <begin position="340"/>
        <end position="419"/>
    </location>
</feature>
<keyword evidence="6 19" id="KW-0245">EGF-like domain</keyword>
<evidence type="ECO:0000256" key="11">
    <source>
        <dbReference type="ARBA" id="ARBA00022840"/>
    </source>
</evidence>
<dbReference type="FunFam" id="2.90.10.10:FF:000003">
    <property type="entry name" value="G-type lectin S-receptor-like serine/threonine-protein kinase"/>
    <property type="match status" value="1"/>
</dbReference>
<feature type="chain" id="PRO_5035446465" description="non-specific serine/threonine protein kinase" evidence="20">
    <location>
        <begin position="27"/>
        <end position="627"/>
    </location>
</feature>
<evidence type="ECO:0000256" key="20">
    <source>
        <dbReference type="SAM" id="SignalP"/>
    </source>
</evidence>
<evidence type="ECO:0000259" key="24">
    <source>
        <dbReference type="PROSITE" id="PS50948"/>
    </source>
</evidence>
<keyword evidence="13" id="KW-0472">Membrane</keyword>
<dbReference type="OrthoDB" id="1910371at2759"/>
<dbReference type="CDD" id="cd00028">
    <property type="entry name" value="B_lectin"/>
    <property type="match status" value="1"/>
</dbReference>
<evidence type="ECO:0000256" key="1">
    <source>
        <dbReference type="ARBA" id="ARBA00004251"/>
    </source>
</evidence>
<dbReference type="Pfam" id="PF01453">
    <property type="entry name" value="B_lectin"/>
    <property type="match status" value="1"/>
</dbReference>
<feature type="domain" description="Bulb-type lectin" evidence="23">
    <location>
        <begin position="29"/>
        <end position="150"/>
    </location>
</feature>
<reference evidence="25" key="1">
    <citation type="journal article" date="2017" name="Gigascience">
        <title>The genome draft of coconut (Cocos nucifera).</title>
        <authorList>
            <person name="Xiao Y."/>
            <person name="Xu P."/>
            <person name="Fan H."/>
            <person name="Baudouin L."/>
            <person name="Xia W."/>
            <person name="Bocs S."/>
            <person name="Xu J."/>
            <person name="Li Q."/>
            <person name="Guo A."/>
            <person name="Zhou L."/>
            <person name="Li J."/>
            <person name="Wu Y."/>
            <person name="Ma Z."/>
            <person name="Armero A."/>
            <person name="Issali A.E."/>
            <person name="Liu N."/>
            <person name="Peng M."/>
            <person name="Yang Y."/>
        </authorList>
    </citation>
    <scope>NUCLEOTIDE SEQUENCE</scope>
    <source>
        <tissue evidence="25">Spear leaf of Hainan Tall coconut</tissue>
    </source>
</reference>
<protein>
    <recommendedName>
        <fullName evidence="4">non-specific serine/threonine protein kinase</fullName>
        <ecNumber evidence="4">2.7.11.1</ecNumber>
    </recommendedName>
</protein>
<name>A0A8K0IBC0_COCNU</name>
<accession>A0A8K0IBC0</accession>
<dbReference type="SMART" id="SM00108">
    <property type="entry name" value="B_lectin"/>
    <property type="match status" value="1"/>
</dbReference>
<dbReference type="PROSITE" id="PS50927">
    <property type="entry name" value="BULB_LECTIN"/>
    <property type="match status" value="1"/>
</dbReference>
<evidence type="ECO:0000256" key="10">
    <source>
        <dbReference type="ARBA" id="ARBA00022741"/>
    </source>
</evidence>
<dbReference type="InterPro" id="IPR000719">
    <property type="entry name" value="Prot_kinase_dom"/>
</dbReference>
<dbReference type="Gene3D" id="1.10.510.10">
    <property type="entry name" value="Transferase(Phosphotransferase) domain 1"/>
    <property type="match status" value="1"/>
</dbReference>
<dbReference type="InterPro" id="IPR008271">
    <property type="entry name" value="Ser/Thr_kinase_AS"/>
</dbReference>
<dbReference type="GO" id="GO:0005886">
    <property type="term" value="C:plasma membrane"/>
    <property type="evidence" value="ECO:0007669"/>
    <property type="project" value="UniProtKB-SubCell"/>
</dbReference>
<comment type="similarity">
    <text evidence="3">In the C-terminal section; belongs to the protein kinase superfamily. Ser/Thr protein kinase family.</text>
</comment>
<dbReference type="Pfam" id="PF07714">
    <property type="entry name" value="PK_Tyr_Ser-Thr"/>
    <property type="match status" value="1"/>
</dbReference>
<comment type="caution">
    <text evidence="25">The sequence shown here is derived from an EMBL/GenBank/DDBJ whole genome shotgun (WGS) entry which is preliminary data.</text>
</comment>
<gene>
    <name evidence="25" type="ORF">COCNU_06G010530</name>
</gene>
<reference evidence="25" key="2">
    <citation type="submission" date="2019-07" db="EMBL/GenBank/DDBJ databases">
        <authorList>
            <person name="Yang Y."/>
            <person name="Bocs S."/>
            <person name="Baudouin L."/>
        </authorList>
    </citation>
    <scope>NUCLEOTIDE SEQUENCE</scope>
    <source>
        <tissue evidence="25">Spear leaf of Hainan Tall coconut</tissue>
    </source>
</reference>
<evidence type="ECO:0000313" key="25">
    <source>
        <dbReference type="EMBL" id="KAG1347224.1"/>
    </source>
</evidence>
<dbReference type="Pfam" id="PF00954">
    <property type="entry name" value="S_locus_glycop"/>
    <property type="match status" value="1"/>
</dbReference>
<dbReference type="GO" id="GO:0004674">
    <property type="term" value="F:protein serine/threonine kinase activity"/>
    <property type="evidence" value="ECO:0007669"/>
    <property type="project" value="UniProtKB-EC"/>
</dbReference>
<dbReference type="InterPro" id="IPR000742">
    <property type="entry name" value="EGF"/>
</dbReference>
<evidence type="ECO:0000256" key="7">
    <source>
        <dbReference type="ARBA" id="ARBA00022692"/>
    </source>
</evidence>
<proteinExistence type="inferred from homology"/>
<evidence type="ECO:0000256" key="8">
    <source>
        <dbReference type="ARBA" id="ARBA00022729"/>
    </source>
</evidence>
<dbReference type="InterPro" id="IPR000858">
    <property type="entry name" value="S_locus_glycoprot_dom"/>
</dbReference>
<dbReference type="SMART" id="SM00473">
    <property type="entry name" value="PAN_AP"/>
    <property type="match status" value="1"/>
</dbReference>
<keyword evidence="9" id="KW-0430">Lectin</keyword>
<evidence type="ECO:0000256" key="6">
    <source>
        <dbReference type="ARBA" id="ARBA00022536"/>
    </source>
</evidence>
<dbReference type="InterPro" id="IPR003609">
    <property type="entry name" value="Pan_app"/>
</dbReference>
<dbReference type="EC" id="2.7.11.1" evidence="4"/>
<evidence type="ECO:0000256" key="14">
    <source>
        <dbReference type="ARBA" id="ARBA00023157"/>
    </source>
</evidence>
<evidence type="ECO:0000256" key="3">
    <source>
        <dbReference type="ARBA" id="ARBA00010217"/>
    </source>
</evidence>
<keyword evidence="25" id="KW-0808">Transferase</keyword>
<evidence type="ECO:0000259" key="23">
    <source>
        <dbReference type="PROSITE" id="PS50927"/>
    </source>
</evidence>
<dbReference type="InterPro" id="IPR001480">
    <property type="entry name" value="Bulb-type_lectin_dom"/>
</dbReference>
<keyword evidence="5" id="KW-1003">Cell membrane</keyword>
<evidence type="ECO:0000256" key="12">
    <source>
        <dbReference type="ARBA" id="ARBA00022989"/>
    </source>
</evidence>
<dbReference type="Proteomes" id="UP000797356">
    <property type="component" value="Chromosome 6"/>
</dbReference>
<dbReference type="InterPro" id="IPR011009">
    <property type="entry name" value="Kinase-like_dom_sf"/>
</dbReference>
<evidence type="ECO:0000256" key="15">
    <source>
        <dbReference type="ARBA" id="ARBA00023170"/>
    </source>
</evidence>
<dbReference type="GO" id="GO:0030246">
    <property type="term" value="F:carbohydrate binding"/>
    <property type="evidence" value="ECO:0007669"/>
    <property type="project" value="UniProtKB-KW"/>
</dbReference>
<evidence type="ECO:0000256" key="4">
    <source>
        <dbReference type="ARBA" id="ARBA00012513"/>
    </source>
</evidence>
<dbReference type="Pfam" id="PF08276">
    <property type="entry name" value="PAN_2"/>
    <property type="match status" value="1"/>
</dbReference>
<evidence type="ECO:0000256" key="17">
    <source>
        <dbReference type="ARBA" id="ARBA00047899"/>
    </source>
</evidence>
<dbReference type="PROSITE" id="PS50026">
    <property type="entry name" value="EGF_3"/>
    <property type="match status" value="1"/>
</dbReference>
<dbReference type="GO" id="GO:0048544">
    <property type="term" value="P:recognition of pollen"/>
    <property type="evidence" value="ECO:0007669"/>
    <property type="project" value="InterPro"/>
</dbReference>
<dbReference type="GO" id="GO:0002229">
    <property type="term" value="P:defense response to oomycetes"/>
    <property type="evidence" value="ECO:0007669"/>
    <property type="project" value="UniProtKB-ARBA"/>
</dbReference>
<feature type="domain" description="EGF-like" evidence="22">
    <location>
        <begin position="285"/>
        <end position="321"/>
    </location>
</feature>
<dbReference type="PROSITE" id="PS50011">
    <property type="entry name" value="PROTEIN_KINASE_DOM"/>
    <property type="match status" value="1"/>
</dbReference>
<comment type="subcellular location">
    <subcellularLocation>
        <location evidence="1">Cell membrane</location>
        <topology evidence="1">Single-pass type I membrane protein</topology>
    </subcellularLocation>
</comment>
<dbReference type="PROSITE" id="PS00108">
    <property type="entry name" value="PROTEIN_KINASE_ST"/>
    <property type="match status" value="1"/>
</dbReference>
<evidence type="ECO:0000256" key="13">
    <source>
        <dbReference type="ARBA" id="ARBA00023136"/>
    </source>
</evidence>
<dbReference type="SUPFAM" id="SSF51110">
    <property type="entry name" value="alpha-D-mannose-specific plant lectins"/>
    <property type="match status" value="1"/>
</dbReference>
<evidence type="ECO:0000256" key="19">
    <source>
        <dbReference type="PROSITE-ProRule" id="PRU00076"/>
    </source>
</evidence>
<evidence type="ECO:0000259" key="22">
    <source>
        <dbReference type="PROSITE" id="PS50026"/>
    </source>
</evidence>
<keyword evidence="12" id="KW-1133">Transmembrane helix</keyword>
<dbReference type="InterPro" id="IPR001245">
    <property type="entry name" value="Ser-Thr/Tyr_kinase_cat_dom"/>
</dbReference>
<keyword evidence="15" id="KW-0675">Receptor</keyword>
<dbReference type="CDD" id="cd01098">
    <property type="entry name" value="PAN_AP_plant"/>
    <property type="match status" value="1"/>
</dbReference>
<keyword evidence="10" id="KW-0547">Nucleotide-binding</keyword>
<comment type="catalytic activity">
    <reaction evidence="17">
        <text>L-threonyl-[protein] + ATP = O-phospho-L-threonyl-[protein] + ADP + H(+)</text>
        <dbReference type="Rhea" id="RHEA:46608"/>
        <dbReference type="Rhea" id="RHEA-COMP:11060"/>
        <dbReference type="Rhea" id="RHEA-COMP:11605"/>
        <dbReference type="ChEBI" id="CHEBI:15378"/>
        <dbReference type="ChEBI" id="CHEBI:30013"/>
        <dbReference type="ChEBI" id="CHEBI:30616"/>
        <dbReference type="ChEBI" id="CHEBI:61977"/>
        <dbReference type="ChEBI" id="CHEBI:456216"/>
        <dbReference type="EC" id="2.7.11.1"/>
    </reaction>
</comment>
<dbReference type="AlphaFoldDB" id="A0A8K0IBC0"/>
<comment type="catalytic activity">
    <reaction evidence="18">
        <text>L-seryl-[protein] + ATP = O-phospho-L-seryl-[protein] + ADP + H(+)</text>
        <dbReference type="Rhea" id="RHEA:17989"/>
        <dbReference type="Rhea" id="RHEA-COMP:9863"/>
        <dbReference type="Rhea" id="RHEA-COMP:11604"/>
        <dbReference type="ChEBI" id="CHEBI:15378"/>
        <dbReference type="ChEBI" id="CHEBI:29999"/>
        <dbReference type="ChEBI" id="CHEBI:30616"/>
        <dbReference type="ChEBI" id="CHEBI:83421"/>
        <dbReference type="ChEBI" id="CHEBI:456216"/>
        <dbReference type="EC" id="2.7.11.1"/>
    </reaction>
</comment>
<evidence type="ECO:0000259" key="21">
    <source>
        <dbReference type="PROSITE" id="PS50011"/>
    </source>
</evidence>
<feature type="signal peptide" evidence="20">
    <location>
        <begin position="1"/>
        <end position="26"/>
    </location>
</feature>
<evidence type="ECO:0000256" key="16">
    <source>
        <dbReference type="ARBA" id="ARBA00023180"/>
    </source>
</evidence>
<keyword evidence="14" id="KW-1015">Disulfide bond</keyword>
<dbReference type="SUPFAM" id="SSF56112">
    <property type="entry name" value="Protein kinase-like (PK-like)"/>
    <property type="match status" value="1"/>
</dbReference>
<keyword evidence="25" id="KW-0418">Kinase</keyword>
<keyword evidence="8 20" id="KW-0732">Signal</keyword>
<keyword evidence="7" id="KW-0812">Transmembrane</keyword>
<dbReference type="GO" id="GO:0005524">
    <property type="term" value="F:ATP binding"/>
    <property type="evidence" value="ECO:0007669"/>
    <property type="project" value="UniProtKB-KW"/>
</dbReference>
<dbReference type="SUPFAM" id="SSF57414">
    <property type="entry name" value="Hairpin loop containing domain-like"/>
    <property type="match status" value="1"/>
</dbReference>
<evidence type="ECO:0000313" key="26">
    <source>
        <dbReference type="Proteomes" id="UP000797356"/>
    </source>
</evidence>
<dbReference type="FunFam" id="1.10.510.10:FF:000240">
    <property type="entry name" value="Lectin-domain containing receptor kinase A4.3"/>
    <property type="match status" value="1"/>
</dbReference>
<dbReference type="InterPro" id="IPR036426">
    <property type="entry name" value="Bulb-type_lectin_dom_sf"/>
</dbReference>
<dbReference type="SMART" id="SM00220">
    <property type="entry name" value="S_TKc"/>
    <property type="match status" value="1"/>
</dbReference>
<comment type="similarity">
    <text evidence="2">In the N-terminal section; belongs to the leguminous lectin family.</text>
</comment>
<keyword evidence="11" id="KW-0067">ATP-binding</keyword>
<evidence type="ECO:0000256" key="9">
    <source>
        <dbReference type="ARBA" id="ARBA00022734"/>
    </source>
</evidence>
<dbReference type="Gene3D" id="3.30.200.20">
    <property type="entry name" value="Phosphorylase Kinase, domain 1"/>
    <property type="match status" value="1"/>
</dbReference>
<dbReference type="Gene3D" id="2.90.10.10">
    <property type="entry name" value="Bulb-type lectin domain"/>
    <property type="match status" value="1"/>
</dbReference>
<dbReference type="PANTHER" id="PTHR32444:SF242">
    <property type="entry name" value="G-TYPE LECTIN S-RECEPTOR-LIKE SERINE_THREONINE-PROTEIN KINASE RKS1"/>
    <property type="match status" value="1"/>
</dbReference>